<name>A0A4Q2RCW7_9HYPH</name>
<dbReference type="RefSeq" id="WP_129220646.1">
    <property type="nucleotide sequence ID" value="NZ_QYBC01000016.1"/>
</dbReference>
<dbReference type="PANTHER" id="PTHR48100:SF2">
    <property type="entry name" value="CONSERVED PROTEIN"/>
    <property type="match status" value="1"/>
</dbReference>
<evidence type="ECO:0000313" key="1">
    <source>
        <dbReference type="EMBL" id="RYB03012.1"/>
    </source>
</evidence>
<dbReference type="Pfam" id="PF00300">
    <property type="entry name" value="His_Phos_1"/>
    <property type="match status" value="1"/>
</dbReference>
<dbReference type="SMART" id="SM00855">
    <property type="entry name" value="PGAM"/>
    <property type="match status" value="1"/>
</dbReference>
<dbReference type="Gene3D" id="3.40.50.1240">
    <property type="entry name" value="Phosphoglycerate mutase-like"/>
    <property type="match status" value="1"/>
</dbReference>
<dbReference type="Proteomes" id="UP000289411">
    <property type="component" value="Unassembled WGS sequence"/>
</dbReference>
<dbReference type="InterPro" id="IPR029033">
    <property type="entry name" value="His_PPase_superfam"/>
</dbReference>
<comment type="caution">
    <text evidence="1">The sequence shown here is derived from an EMBL/GenBank/DDBJ whole genome shotgun (WGS) entry which is preliminary data.</text>
</comment>
<dbReference type="GO" id="GO:0016791">
    <property type="term" value="F:phosphatase activity"/>
    <property type="evidence" value="ECO:0007669"/>
    <property type="project" value="TreeGrafter"/>
</dbReference>
<protein>
    <submittedName>
        <fullName evidence="1">Histidine phosphatase family protein</fullName>
    </submittedName>
</protein>
<dbReference type="AlphaFoldDB" id="A0A4Q2RCW7"/>
<reference evidence="1 2" key="2">
    <citation type="submission" date="2019-02" db="EMBL/GenBank/DDBJ databases">
        <title>'Lichenibacterium ramalinii' gen. nov. sp. nov., 'Lichenibacterium minor' gen. nov. sp. nov.</title>
        <authorList>
            <person name="Pankratov T."/>
        </authorList>
    </citation>
    <scope>NUCLEOTIDE SEQUENCE [LARGE SCALE GENOMIC DNA]</scope>
    <source>
        <strain evidence="1 2">RmlP001</strain>
    </source>
</reference>
<dbReference type="PANTHER" id="PTHR48100">
    <property type="entry name" value="BROAD-SPECIFICITY PHOSPHATASE YOR283W-RELATED"/>
    <property type="match status" value="1"/>
</dbReference>
<dbReference type="OrthoDB" id="9783269at2"/>
<dbReference type="SUPFAM" id="SSF53254">
    <property type="entry name" value="Phosphoglycerate mutase-like"/>
    <property type="match status" value="1"/>
</dbReference>
<dbReference type="InterPro" id="IPR050275">
    <property type="entry name" value="PGM_Phosphatase"/>
</dbReference>
<gene>
    <name evidence="1" type="ORF">D3272_18220</name>
</gene>
<reference evidence="1 2" key="1">
    <citation type="submission" date="2018-09" db="EMBL/GenBank/DDBJ databases">
        <authorList>
            <person name="Grouzdev D.S."/>
            <person name="Krutkina M.S."/>
        </authorList>
    </citation>
    <scope>NUCLEOTIDE SEQUENCE [LARGE SCALE GENOMIC DNA]</scope>
    <source>
        <strain evidence="1 2">RmlP001</strain>
    </source>
</reference>
<proteinExistence type="predicted"/>
<dbReference type="EMBL" id="QYBC01000016">
    <property type="protein sequence ID" value="RYB03012.1"/>
    <property type="molecule type" value="Genomic_DNA"/>
</dbReference>
<sequence length="197" mass="20879">MLTLLLVRHASHGLLGRVLAGRMAGVVLSAEGRAEAERLAEALAGRGIARILSSPLERTRETAAIVAARAGVAVETAEEINEIDCGAWTGADFAKLPDDPLWQRWNSERATCAMPDGEGMAAVQARALGLVGRLAATDRDETVALVTHSDVVKAVVMAALGLSLDRHDHLVVDPASVTTLHVYGDYMRVVRLNEVAA</sequence>
<organism evidence="1 2">
    <name type="scientific">Lichenibacterium ramalinae</name>
    <dbReference type="NCBI Taxonomy" id="2316527"/>
    <lineage>
        <taxon>Bacteria</taxon>
        <taxon>Pseudomonadati</taxon>
        <taxon>Pseudomonadota</taxon>
        <taxon>Alphaproteobacteria</taxon>
        <taxon>Hyphomicrobiales</taxon>
        <taxon>Lichenihabitantaceae</taxon>
        <taxon>Lichenibacterium</taxon>
    </lineage>
</organism>
<evidence type="ECO:0000313" key="2">
    <source>
        <dbReference type="Proteomes" id="UP000289411"/>
    </source>
</evidence>
<accession>A0A4Q2RCW7</accession>
<dbReference type="InterPro" id="IPR013078">
    <property type="entry name" value="His_Pase_superF_clade-1"/>
</dbReference>
<dbReference type="CDD" id="cd07067">
    <property type="entry name" value="HP_PGM_like"/>
    <property type="match status" value="1"/>
</dbReference>
<keyword evidence="2" id="KW-1185">Reference proteome</keyword>
<dbReference type="GO" id="GO:0005737">
    <property type="term" value="C:cytoplasm"/>
    <property type="evidence" value="ECO:0007669"/>
    <property type="project" value="TreeGrafter"/>
</dbReference>